<feature type="compositionally biased region" description="Gly residues" evidence="12">
    <location>
        <begin position="991"/>
        <end position="1001"/>
    </location>
</feature>
<dbReference type="GO" id="GO:0008270">
    <property type="term" value="F:zinc ion binding"/>
    <property type="evidence" value="ECO:0007669"/>
    <property type="project" value="UniProtKB-KW"/>
</dbReference>
<feature type="compositionally biased region" description="Basic and acidic residues" evidence="12">
    <location>
        <begin position="765"/>
        <end position="784"/>
    </location>
</feature>
<sequence length="1836" mass="192776">MPVTMETAERPVAAPPCKAEDVAAERAPASSTTPHDDDEALGTGYVRERRNALPTLAPGAPGAPGPSSSSSGTGQDGNGGGGRTREEPGTTTHRTAAPAKPSVGPPSSSSTSSLSSEPARRSSMGRSVPAAGSPHAVYRPPGYPPPDPRATCLDSPYGPHPLLHALHAPIPINSRHQEGRYLYEPPPLHPLHGAPVISASPVFPDVSLLRFSPHHAPVLETPFGSAHAQALVGPYVDQYLRSVHGSPSLSVISAARGLSPAHAPHDGLKERGAYPFPTPPPPPPLPPPPHPASASTAAEYYQQLAQMASHGGAGYAGGFLPHHAAAAAAAAAAGPPPSTLDFMRHLEMASRYSSPRPGSIGARLSRKRALSISPHSEGSLDLHAMIRSSPNSLLAFLSSSRSSSSAASGSYGHLSAGAASPSLGFAHAATPAAFHHMVSRHRSAFGHTPPLPHHPAARHALTGLPPVPPGACSEAMESKPSGEMAVSSTGDPQAFTKRSKAKSEAGALACARAAQHQQRMQQELEQSGQLEDDCDRDELKQEPEALYETNCRWEECVHEYETQEQLVHHINNEHIHGERKEFVCRWRDCSREKKPFKAQYMLVVHMRRHTGEKPHKCTFEGCAKAYSRLENLKTHLRSHTGEKPYVCEHEGCNKAFSNASDRAKHQNRTHSNEKPYVCKISGCTKRYTDPSSLRKHVKTVHGPDAHVTKKQRGASDAPTPRAPPGAGGGGGGTRDGTGATGGGRGGGGGATAGKLGINSPGSAHGEQRGRDAEDGQIRSVKTEKSVTSPGSQSSCSSELSPFSQHEATEGDGTEMGEEGDLPGDDADERGGDEGAAPGETEGMAGFGVSVGLPVRRSAATTCATQRLEQLKLGRLRHVGGADARGRMGPEGAAITRLPPINGRQNFSGCLTILPENPGVQDSYLNDVASLNQLNERRDSATSDLSSAYMSSRRSSGASPCHPPTGRRHLSTADSYDPISTDTSRRSSQASHGGGGGGGDGGGPPPSLLSLTPLQQYRLKATYAAATGGPPPTPLPHMERMALRTRAAMMATIATDGEREAARDPGTESPFQGGARLNPAAVAGQIHQRRCSDGGACGYGASHTPLPHEIPGIGTRRASDPVRRAPHRLQGLPTVPLHHGPQLQHRYNSLNLVPHPPAVPATMDQRHGGPLRATGYARSDGSLHRGAYSPRPPSISENVVMEAVAMESEAHIPEEDMVLPDDLMQYIAAEESNMAARAVGNGMAYGEQPSQGFHVGFNGQGHGPYNPANHQAQQSPMSSGANYGQAYPMIGHCQSGQAANRQTQYRMPGQMMSADTNKNLPIQWNEVSSGSVRNNSSANCAHAAAAPRRPAQANLGLVRQNEAFIQYQPHPTQQQQNFYQQGMPNGNHMAQQQQHHQQQQQQLQGQYNCYKQTRATAGSGQGYVMQVSPAQAEMSSCQNGLALNPGSGQRPTACGGIHLSPIHHPSCMQQQQQSPLRTGVQPCSQTGVCSGKPLVSQNFSQAPQGFAQSQQLLANHGSEQNVGMMGVHRGNVQAKVGAAVRSNYNSPVHQSPNHAPYQSPHAHNPMLSPRQQSYGPGQHVQSTIQPHPPAYRKPGTVQAATALTSAAVQQQAYSGSHGQLTNGLSPAHSAIGASPNRPMQVEGEAHSSGMHIQSQPMHYTGQIQMYDGGMVQYGQQNGGGGSVAPSYHGQESSAAQQSMSGTGLQKPTEAMLSPGTGQVSSSTSAAMASLDATLPSQIDFEAMILDDGDHFSLVSGPLSPGLLQSLSQASSRLTTPRGSVTLAPGRAAAGSAGGLAGIGIGQPVAPVAPGMSNMAIGDMSSMLSTLVEESKFLTMMP</sequence>
<dbReference type="PROSITE" id="PS50157">
    <property type="entry name" value="ZINC_FINGER_C2H2_2"/>
    <property type="match status" value="4"/>
</dbReference>
<dbReference type="FunFam" id="3.30.160.60:FF:000068">
    <property type="entry name" value="GLI family zinc finger 3"/>
    <property type="match status" value="1"/>
</dbReference>
<feature type="domain" description="C2H2-type" evidence="13">
    <location>
        <begin position="645"/>
        <end position="675"/>
    </location>
</feature>
<dbReference type="GO" id="GO:0005634">
    <property type="term" value="C:nucleus"/>
    <property type="evidence" value="ECO:0007669"/>
    <property type="project" value="UniProtKB-SubCell"/>
</dbReference>
<dbReference type="GO" id="GO:0000978">
    <property type="term" value="F:RNA polymerase II cis-regulatory region sequence-specific DNA binding"/>
    <property type="evidence" value="ECO:0007669"/>
    <property type="project" value="TreeGrafter"/>
</dbReference>
<feature type="region of interest" description="Disordered" evidence="12">
    <location>
        <begin position="260"/>
        <end position="295"/>
    </location>
</feature>
<proteinExistence type="inferred from homology"/>
<evidence type="ECO:0000256" key="6">
    <source>
        <dbReference type="ARBA" id="ARBA00022833"/>
    </source>
</evidence>
<dbReference type="GO" id="GO:0007224">
    <property type="term" value="P:smoothened signaling pathway"/>
    <property type="evidence" value="ECO:0007669"/>
    <property type="project" value="TreeGrafter"/>
</dbReference>
<feature type="region of interest" description="Disordered" evidence="12">
    <location>
        <begin position="444"/>
        <end position="500"/>
    </location>
</feature>
<keyword evidence="9" id="KW-0804">Transcription</keyword>
<feature type="domain" description="C2H2-type" evidence="13">
    <location>
        <begin position="587"/>
        <end position="614"/>
    </location>
</feature>
<feature type="compositionally biased region" description="Polar residues" evidence="12">
    <location>
        <begin position="971"/>
        <end position="990"/>
    </location>
</feature>
<dbReference type="Pfam" id="PF00096">
    <property type="entry name" value="zf-C2H2"/>
    <property type="match status" value="1"/>
</dbReference>
<evidence type="ECO:0000256" key="7">
    <source>
        <dbReference type="ARBA" id="ARBA00023015"/>
    </source>
</evidence>
<feature type="domain" description="C2H2-type" evidence="13">
    <location>
        <begin position="615"/>
        <end position="644"/>
    </location>
</feature>
<evidence type="ECO:0000256" key="4">
    <source>
        <dbReference type="ARBA" id="ARBA00022737"/>
    </source>
</evidence>
<evidence type="ECO:0000256" key="5">
    <source>
        <dbReference type="ARBA" id="ARBA00022771"/>
    </source>
</evidence>
<keyword evidence="10" id="KW-0539">Nucleus</keyword>
<feature type="compositionally biased region" description="Polar residues" evidence="12">
    <location>
        <begin position="1688"/>
        <end position="1704"/>
    </location>
</feature>
<keyword evidence="7" id="KW-0805">Transcription regulation</keyword>
<comment type="similarity">
    <text evidence="2">Belongs to the GLI C2H2-type zinc-finger protein family.</text>
</comment>
<dbReference type="SMART" id="SM00355">
    <property type="entry name" value="ZnF_C2H2"/>
    <property type="match status" value="5"/>
</dbReference>
<name>A0AAJ7SY33_PETMA</name>
<dbReference type="FunFam" id="3.30.160.60:FF:000019">
    <property type="entry name" value="GLI family zinc finger 3"/>
    <property type="match status" value="1"/>
</dbReference>
<feature type="compositionally biased region" description="Polar residues" evidence="12">
    <location>
        <begin position="785"/>
        <end position="805"/>
    </location>
</feature>
<feature type="region of interest" description="Disordered" evidence="12">
    <location>
        <begin position="689"/>
        <end position="846"/>
    </location>
</feature>
<dbReference type="Gene3D" id="3.30.160.60">
    <property type="entry name" value="Classic Zinc Finger"/>
    <property type="match status" value="5"/>
</dbReference>
<dbReference type="RefSeq" id="XP_032807359.1">
    <property type="nucleotide sequence ID" value="XM_032951468.1"/>
</dbReference>
<evidence type="ECO:0000259" key="13">
    <source>
        <dbReference type="PROSITE" id="PS50157"/>
    </source>
</evidence>
<accession>A0AAJ7SY33</accession>
<evidence type="ECO:0000256" key="1">
    <source>
        <dbReference type="ARBA" id="ARBA00004123"/>
    </source>
</evidence>
<dbReference type="PANTHER" id="PTHR45718">
    <property type="entry name" value="TRANSCRIPTIONAL ACTIVATOR CUBITUS INTERRUPTUS"/>
    <property type="match status" value="1"/>
</dbReference>
<evidence type="ECO:0000256" key="11">
    <source>
        <dbReference type="PROSITE-ProRule" id="PRU00042"/>
    </source>
</evidence>
<feature type="compositionally biased region" description="Polar residues" evidence="12">
    <location>
        <begin position="1543"/>
        <end position="1552"/>
    </location>
</feature>
<evidence type="ECO:0000313" key="15">
    <source>
        <dbReference type="RefSeq" id="XP_032807359.1"/>
    </source>
</evidence>
<evidence type="ECO:0000256" key="3">
    <source>
        <dbReference type="ARBA" id="ARBA00022723"/>
    </source>
</evidence>
<feature type="region of interest" description="Disordered" evidence="12">
    <location>
        <begin position="1"/>
        <end position="146"/>
    </location>
</feature>
<feature type="compositionally biased region" description="Acidic residues" evidence="12">
    <location>
        <begin position="809"/>
        <end position="827"/>
    </location>
</feature>
<dbReference type="InterPro" id="IPR013087">
    <property type="entry name" value="Znf_C2H2_type"/>
</dbReference>
<keyword evidence="3" id="KW-0479">Metal-binding</keyword>
<feature type="domain" description="C2H2-type" evidence="13">
    <location>
        <begin position="676"/>
        <end position="706"/>
    </location>
</feature>
<dbReference type="SUPFAM" id="SSF57667">
    <property type="entry name" value="beta-beta-alpha zinc fingers"/>
    <property type="match status" value="3"/>
</dbReference>
<keyword evidence="6" id="KW-0862">Zinc</keyword>
<evidence type="ECO:0000256" key="12">
    <source>
        <dbReference type="SAM" id="MobiDB-lite"/>
    </source>
</evidence>
<organism evidence="14 15">
    <name type="scientific">Petromyzon marinus</name>
    <name type="common">Sea lamprey</name>
    <dbReference type="NCBI Taxonomy" id="7757"/>
    <lineage>
        <taxon>Eukaryota</taxon>
        <taxon>Metazoa</taxon>
        <taxon>Chordata</taxon>
        <taxon>Craniata</taxon>
        <taxon>Vertebrata</taxon>
        <taxon>Cyclostomata</taxon>
        <taxon>Hyperoartia</taxon>
        <taxon>Petromyzontiformes</taxon>
        <taxon>Petromyzontidae</taxon>
        <taxon>Petromyzon</taxon>
    </lineage>
</organism>
<dbReference type="PANTHER" id="PTHR45718:SF4">
    <property type="entry name" value="TRANSCRIPTIONAL ACTIVATOR CUBITUS INTERRUPTUS"/>
    <property type="match status" value="1"/>
</dbReference>
<gene>
    <name evidence="15" type="primary">LOC116940982</name>
</gene>
<feature type="region of interest" description="Disordered" evidence="12">
    <location>
        <begin position="1675"/>
        <end position="1719"/>
    </location>
</feature>
<dbReference type="Proteomes" id="UP001318040">
    <property type="component" value="Chromosome 10"/>
</dbReference>
<protein>
    <submittedName>
        <fullName evidence="15">Zinc finger protein GLI4-like isoform X2</fullName>
    </submittedName>
</protein>
<keyword evidence="14" id="KW-1185">Reference proteome</keyword>
<dbReference type="InterPro" id="IPR036236">
    <property type="entry name" value="Znf_C2H2_sf"/>
</dbReference>
<dbReference type="GO" id="GO:0000981">
    <property type="term" value="F:DNA-binding transcription factor activity, RNA polymerase II-specific"/>
    <property type="evidence" value="ECO:0007669"/>
    <property type="project" value="TreeGrafter"/>
</dbReference>
<evidence type="ECO:0000313" key="14">
    <source>
        <dbReference type="Proteomes" id="UP001318040"/>
    </source>
</evidence>
<keyword evidence="5 11" id="KW-0863">Zinc-finger</keyword>
<keyword evidence="4" id="KW-0677">Repeat</keyword>
<keyword evidence="8" id="KW-0238">DNA-binding</keyword>
<feature type="region of interest" description="Disordered" evidence="12">
    <location>
        <begin position="935"/>
        <end position="1009"/>
    </location>
</feature>
<dbReference type="Pfam" id="PF23561">
    <property type="entry name" value="zf-C2H2_15"/>
    <property type="match status" value="1"/>
</dbReference>
<dbReference type="FunFam" id="3.30.160.60:FF:000036">
    <property type="entry name" value="GLI family zinc finger 3"/>
    <property type="match status" value="1"/>
</dbReference>
<dbReference type="FunFam" id="3.30.160.60:FF:000031">
    <property type="entry name" value="GLI family zinc finger 3"/>
    <property type="match status" value="1"/>
</dbReference>
<dbReference type="FunFam" id="3.30.160.60:FF:000048">
    <property type="entry name" value="GLI family zinc finger 3"/>
    <property type="match status" value="1"/>
</dbReference>
<comment type="subcellular location">
    <subcellularLocation>
        <location evidence="1">Nucleus</location>
    </subcellularLocation>
</comment>
<evidence type="ECO:0000256" key="2">
    <source>
        <dbReference type="ARBA" id="ARBA00010831"/>
    </source>
</evidence>
<feature type="compositionally biased region" description="Low complexity" evidence="12">
    <location>
        <begin position="942"/>
        <end position="958"/>
    </location>
</feature>
<reference evidence="15" key="1">
    <citation type="submission" date="2025-08" db="UniProtKB">
        <authorList>
            <consortium name="RefSeq"/>
        </authorList>
    </citation>
    <scope>IDENTIFICATION</scope>
    <source>
        <tissue evidence="15">Sperm</tissue>
    </source>
</reference>
<feature type="compositionally biased region" description="Low complexity" evidence="12">
    <location>
        <begin position="89"/>
        <end position="117"/>
    </location>
</feature>
<dbReference type="PROSITE" id="PS00028">
    <property type="entry name" value="ZINC_FINGER_C2H2_1"/>
    <property type="match status" value="4"/>
</dbReference>
<evidence type="ECO:0000256" key="8">
    <source>
        <dbReference type="ARBA" id="ARBA00023125"/>
    </source>
</evidence>
<feature type="compositionally biased region" description="Gly residues" evidence="12">
    <location>
        <begin position="725"/>
        <end position="751"/>
    </location>
</feature>
<evidence type="ECO:0000256" key="10">
    <source>
        <dbReference type="ARBA" id="ARBA00023242"/>
    </source>
</evidence>
<dbReference type="InterPro" id="IPR056436">
    <property type="entry name" value="Znf-C2H2_ZIC1-5/GLI1-3-like"/>
</dbReference>
<feature type="compositionally biased region" description="Basic and acidic residues" evidence="12">
    <location>
        <begin position="263"/>
        <end position="272"/>
    </location>
</feature>
<evidence type="ECO:0000256" key="9">
    <source>
        <dbReference type="ARBA" id="ARBA00023163"/>
    </source>
</evidence>
<feature type="compositionally biased region" description="Polar residues" evidence="12">
    <location>
        <begin position="1568"/>
        <end position="1584"/>
    </location>
</feature>
<dbReference type="InterPro" id="IPR043359">
    <property type="entry name" value="GLI-like"/>
</dbReference>
<feature type="compositionally biased region" description="Pro residues" evidence="12">
    <location>
        <begin position="276"/>
        <end position="291"/>
    </location>
</feature>
<feature type="region of interest" description="Disordered" evidence="12">
    <location>
        <begin position="1543"/>
        <end position="1593"/>
    </location>
</feature>